<dbReference type="PROSITE" id="PS00018">
    <property type="entry name" value="EF_HAND_1"/>
    <property type="match status" value="1"/>
</dbReference>
<dbReference type="PROSITE" id="PS50222">
    <property type="entry name" value="EF_HAND_2"/>
    <property type="match status" value="1"/>
</dbReference>
<proteinExistence type="predicted"/>
<dbReference type="GO" id="GO:0005509">
    <property type="term" value="F:calcium ion binding"/>
    <property type="evidence" value="ECO:0007669"/>
    <property type="project" value="InterPro"/>
</dbReference>
<sequence>MKKVTYLIFFVFITIGYSQKKSNGLEKQNSNQFDISLATGISSPSSTFSDNSYAADGSFFELSSTYYFSKIGMGISLGSFSNPTEGNLLEFTNNTGYTLSNNSENWKTSYYGIGPNYRTNIGSLEAIIFTRAGLMAVKPNSLQSRFVVENADTPASIPVYNLNTSETSQSGFYTAGIKLGYKLNRSLSFYISANYLSSFSEDLEIEESRTNIQNFDLNRDGTIDQDEIAKLLGTQIDYQTSTINSKIQALNYGFGLSYSFGKRTIKIGGTEKPYARGNDGSDNQETIFNKPINSGTVVFTNPSKDKRKNQQKLVSILPKNKSVFKDVNSIKNFTWEIIGSKIPNPQFIIEVTKISGNQQAQRTYIGKTSRMSISTKEIFKDNNLSDGQYRWKVTETSTGNSSDVKFYTFSNCEIDFTISNEEIECLGYEGEDRKYKICFDSTYSSSSGDLTFVNPGSGLSVFDQAYAPLTYTMISPNPTLLTQVGTTTSTVSYCFEVTVSASVTSIGFGLQGDDLDPSPLLCQPGVSFMFDELPDCICDECEDIELSFDNFNISLNGATGNQFNFDGDINVNVPIYGIEFQVQSYSYSASPSACTEGVSSVEESGMILMPGTSINGSTSLQLFNETVSGSPSSNNNATKDIKYTSNSPLTGAIPVNLTIGLPGPISGLDPSCCVIDYTVCIKVKVFYEESNCKSCVFTHCFTFNNQ</sequence>
<organism evidence="2 3">
    <name type="scientific">Lutibacter flavus</name>
    <dbReference type="NCBI Taxonomy" id="691689"/>
    <lineage>
        <taxon>Bacteria</taxon>
        <taxon>Pseudomonadati</taxon>
        <taxon>Bacteroidota</taxon>
        <taxon>Flavobacteriia</taxon>
        <taxon>Flavobacteriales</taxon>
        <taxon>Flavobacteriaceae</taxon>
        <taxon>Lutibacter</taxon>
    </lineage>
</organism>
<evidence type="ECO:0000313" key="3">
    <source>
        <dbReference type="Proteomes" id="UP000198412"/>
    </source>
</evidence>
<dbReference type="OrthoDB" id="1265549at2"/>
<keyword evidence="3" id="KW-1185">Reference proteome</keyword>
<dbReference type="AlphaFoldDB" id="A0A238YYG2"/>
<dbReference type="InterPro" id="IPR018247">
    <property type="entry name" value="EF_Hand_1_Ca_BS"/>
</dbReference>
<dbReference type="Proteomes" id="UP000198412">
    <property type="component" value="Unassembled WGS sequence"/>
</dbReference>
<dbReference type="EMBL" id="FZNX01000005">
    <property type="protein sequence ID" value="SNR76256.1"/>
    <property type="molecule type" value="Genomic_DNA"/>
</dbReference>
<gene>
    <name evidence="2" type="ORF">SAMN04488111_2942</name>
</gene>
<dbReference type="InterPro" id="IPR002048">
    <property type="entry name" value="EF_hand_dom"/>
</dbReference>
<reference evidence="3" key="1">
    <citation type="submission" date="2017-06" db="EMBL/GenBank/DDBJ databases">
        <authorList>
            <person name="Varghese N."/>
            <person name="Submissions S."/>
        </authorList>
    </citation>
    <scope>NUCLEOTIDE SEQUENCE [LARGE SCALE GENOMIC DNA]</scope>
    <source>
        <strain evidence="3">DSM 27993</strain>
    </source>
</reference>
<dbReference type="RefSeq" id="WP_089379206.1">
    <property type="nucleotide sequence ID" value="NZ_FZNX01000005.1"/>
</dbReference>
<evidence type="ECO:0000313" key="2">
    <source>
        <dbReference type="EMBL" id="SNR76256.1"/>
    </source>
</evidence>
<accession>A0A238YYG2</accession>
<name>A0A238YYG2_9FLAO</name>
<evidence type="ECO:0000259" key="1">
    <source>
        <dbReference type="PROSITE" id="PS50222"/>
    </source>
</evidence>
<feature type="domain" description="EF-hand" evidence="1">
    <location>
        <begin position="203"/>
        <end position="238"/>
    </location>
</feature>
<protein>
    <recommendedName>
        <fullName evidence="1">EF-hand domain-containing protein</fullName>
    </recommendedName>
</protein>